<dbReference type="EMBL" id="FNNO01000001">
    <property type="protein sequence ID" value="SDW20741.1"/>
    <property type="molecule type" value="Genomic_DNA"/>
</dbReference>
<keyword evidence="3" id="KW-1185">Reference proteome</keyword>
<comment type="caution">
    <text evidence="2">The sequence shown here is derived from an EMBL/GenBank/DDBJ whole genome shotgun (WGS) entry which is preliminary data.</text>
</comment>
<dbReference type="Proteomes" id="UP000198711">
    <property type="component" value="Unassembled WGS sequence"/>
</dbReference>
<evidence type="ECO:0000313" key="2">
    <source>
        <dbReference type="EMBL" id="SDW20741.1"/>
    </source>
</evidence>
<organism evidence="2 3">
    <name type="scientific">Hydrobacter penzbergensis</name>
    <dbReference type="NCBI Taxonomy" id="1235997"/>
    <lineage>
        <taxon>Bacteria</taxon>
        <taxon>Pseudomonadati</taxon>
        <taxon>Bacteroidota</taxon>
        <taxon>Chitinophagia</taxon>
        <taxon>Chitinophagales</taxon>
        <taxon>Chitinophagaceae</taxon>
        <taxon>Hydrobacter</taxon>
    </lineage>
</organism>
<evidence type="ECO:0000313" key="3">
    <source>
        <dbReference type="Proteomes" id="UP000198711"/>
    </source>
</evidence>
<dbReference type="InterPro" id="IPR017926">
    <property type="entry name" value="GATASE"/>
</dbReference>
<reference evidence="2 3" key="1">
    <citation type="submission" date="2016-10" db="EMBL/GenBank/DDBJ databases">
        <authorList>
            <person name="Varghese N."/>
            <person name="Submissions S."/>
        </authorList>
    </citation>
    <scope>NUCLEOTIDE SEQUENCE [LARGE SCALE GENOMIC DNA]</scope>
    <source>
        <strain evidence="2 3">DSM 25353</strain>
    </source>
</reference>
<accession>A0A8X8I977</accession>
<dbReference type="Pfam" id="PF00117">
    <property type="entry name" value="GATase"/>
    <property type="match status" value="1"/>
</dbReference>
<feature type="domain" description="Glutamine amidotransferase" evidence="1">
    <location>
        <begin position="43"/>
        <end position="226"/>
    </location>
</feature>
<dbReference type="AlphaFoldDB" id="A0A8X8I977"/>
<dbReference type="SUPFAM" id="SSF52317">
    <property type="entry name" value="Class I glutamine amidotransferase-like"/>
    <property type="match status" value="1"/>
</dbReference>
<proteinExistence type="predicted"/>
<dbReference type="RefSeq" id="WP_092721657.1">
    <property type="nucleotide sequence ID" value="NZ_FNNO01000001.1"/>
</dbReference>
<sequence length="281" mass="32770">MQNREHIRIAILDLYAGEPNQGMRCIREIINQWGDFKQLDVEFDEFDVRQQLAVPDTSYDVYISSGGPGSPLESEGTEWERRYFDWIARMEQWNREALQVPKKKIFFICHSFQLACRYFQLATVCKRKSTAFGVFPVHMLPYGKEEPVLQGLTDPFFAVDSRDYQVIKPKREKLKAMGAHLLALEKIRPHVPFERAIMGIRFNEHFIGTQFHPEADAEGMHMYLLREDKKQTVIQNHGKAKWQSMVEQLQDPDKILRTHNHVLPNFLDLVLTAQQQAVVPA</sequence>
<gene>
    <name evidence="2" type="ORF">SAMN05444410_101514</name>
</gene>
<dbReference type="Gene3D" id="3.40.50.880">
    <property type="match status" value="1"/>
</dbReference>
<dbReference type="InterPro" id="IPR029062">
    <property type="entry name" value="Class_I_gatase-like"/>
</dbReference>
<name>A0A8X8I977_9BACT</name>
<dbReference type="PROSITE" id="PS51273">
    <property type="entry name" value="GATASE_TYPE_1"/>
    <property type="match status" value="1"/>
</dbReference>
<protein>
    <submittedName>
        <fullName evidence="2">GMP synthase-Glutamine amidotransferase</fullName>
    </submittedName>
</protein>
<evidence type="ECO:0000259" key="1">
    <source>
        <dbReference type="Pfam" id="PF00117"/>
    </source>
</evidence>